<name>A0A821G151_9BILA</name>
<dbReference type="EMBL" id="CAJOBS010000928">
    <property type="protein sequence ID" value="CAF4661973.1"/>
    <property type="molecule type" value="Genomic_DNA"/>
</dbReference>
<accession>A0A821G151</accession>
<dbReference type="SUPFAM" id="SSF54713">
    <property type="entry name" value="Elongation factor Ts (EF-Ts), dimerisation domain"/>
    <property type="match status" value="1"/>
</dbReference>
<dbReference type="Proteomes" id="UP000663838">
    <property type="component" value="Unassembled WGS sequence"/>
</dbReference>
<evidence type="ECO:0000313" key="2">
    <source>
        <dbReference type="Proteomes" id="UP000663838"/>
    </source>
</evidence>
<dbReference type="InterPro" id="IPR036402">
    <property type="entry name" value="EF-Ts_dimer_sf"/>
</dbReference>
<organism evidence="1 2">
    <name type="scientific">Rotaria socialis</name>
    <dbReference type="NCBI Taxonomy" id="392032"/>
    <lineage>
        <taxon>Eukaryota</taxon>
        <taxon>Metazoa</taxon>
        <taxon>Spiralia</taxon>
        <taxon>Gnathifera</taxon>
        <taxon>Rotifera</taxon>
        <taxon>Eurotatoria</taxon>
        <taxon>Bdelloidea</taxon>
        <taxon>Philodinida</taxon>
        <taxon>Philodinidae</taxon>
        <taxon>Rotaria</taxon>
    </lineage>
</organism>
<comment type="caution">
    <text evidence="1">The sequence shown here is derived from an EMBL/GenBank/DDBJ whole genome shotgun (WGS) entry which is preliminary data.</text>
</comment>
<sequence length="77" mass="9107">MGEYTKQFGRLLAQHIVATRSKTIGLNEKKQLGNDEDRLLYQKWMHTDDKKKTVEIFLNENQLNVNDFARFECGEEM</sequence>
<evidence type="ECO:0000313" key="1">
    <source>
        <dbReference type="EMBL" id="CAF4661973.1"/>
    </source>
</evidence>
<protein>
    <submittedName>
        <fullName evidence="1">Uncharacterized protein</fullName>
    </submittedName>
</protein>
<dbReference type="AlphaFoldDB" id="A0A821G151"/>
<dbReference type="Gene3D" id="3.30.479.20">
    <property type="entry name" value="Elongation factor Ts, dimerisation domain"/>
    <property type="match status" value="1"/>
</dbReference>
<proteinExistence type="predicted"/>
<reference evidence="1" key="1">
    <citation type="submission" date="2021-02" db="EMBL/GenBank/DDBJ databases">
        <authorList>
            <person name="Nowell W R."/>
        </authorList>
    </citation>
    <scope>NUCLEOTIDE SEQUENCE</scope>
</reference>
<gene>
    <name evidence="1" type="ORF">TOA249_LOCUS14744</name>
</gene>